<dbReference type="RefSeq" id="WP_165139541.1">
    <property type="nucleotide sequence ID" value="NZ_CP049255.1"/>
</dbReference>
<dbReference type="AlphaFoldDB" id="A0A7W4V294"/>
<proteinExistence type="predicted"/>
<evidence type="ECO:0000313" key="3">
    <source>
        <dbReference type="Proteomes" id="UP000529310"/>
    </source>
</evidence>
<comment type="caution">
    <text evidence="2">The sequence shown here is derived from an EMBL/GenBank/DDBJ whole genome shotgun (WGS) entry which is preliminary data.</text>
</comment>
<evidence type="ECO:0000313" key="2">
    <source>
        <dbReference type="EMBL" id="MBB2975542.1"/>
    </source>
</evidence>
<accession>A0A7W4V294</accession>
<keyword evidence="3" id="KW-1185">Reference proteome</keyword>
<gene>
    <name evidence="2" type="ORF">FHX49_001108</name>
</gene>
<reference evidence="2 3" key="1">
    <citation type="submission" date="2020-08" db="EMBL/GenBank/DDBJ databases">
        <title>Sequencing the genomes of 1000 actinobacteria strains.</title>
        <authorList>
            <person name="Klenk H.-P."/>
        </authorList>
    </citation>
    <scope>NUCLEOTIDE SEQUENCE [LARGE SCALE GENOMIC DNA]</scope>
    <source>
        <strain evidence="2 3">DSM 27099</strain>
    </source>
</reference>
<organism evidence="2 3">
    <name type="scientific">Microbacterium endophyticum</name>
    <dbReference type="NCBI Taxonomy" id="1526412"/>
    <lineage>
        <taxon>Bacteria</taxon>
        <taxon>Bacillati</taxon>
        <taxon>Actinomycetota</taxon>
        <taxon>Actinomycetes</taxon>
        <taxon>Micrococcales</taxon>
        <taxon>Microbacteriaceae</taxon>
        <taxon>Microbacterium</taxon>
    </lineage>
</organism>
<protein>
    <submittedName>
        <fullName evidence="2">Uncharacterized protein</fullName>
    </submittedName>
</protein>
<feature type="region of interest" description="Disordered" evidence="1">
    <location>
        <begin position="59"/>
        <end position="79"/>
    </location>
</feature>
<dbReference type="EMBL" id="JACHWQ010000002">
    <property type="protein sequence ID" value="MBB2975542.1"/>
    <property type="molecule type" value="Genomic_DNA"/>
</dbReference>
<name>A0A7W4V294_9MICO</name>
<evidence type="ECO:0000256" key="1">
    <source>
        <dbReference type="SAM" id="MobiDB-lite"/>
    </source>
</evidence>
<dbReference type="Proteomes" id="UP000529310">
    <property type="component" value="Unassembled WGS sequence"/>
</dbReference>
<sequence>MPGKTEGAILARTTVASEHDLNYDDPLAFLSMRGGRKEIRSPVLGYWAPQVDKYAAAGKLAEGDDESSGAAASIENKYP</sequence>